<dbReference type="GO" id="GO:0005886">
    <property type="term" value="C:plasma membrane"/>
    <property type="evidence" value="ECO:0007669"/>
    <property type="project" value="UniProtKB-SubCell"/>
</dbReference>
<keyword evidence="1" id="KW-0813">Transport</keyword>
<feature type="transmembrane region" description="Helical" evidence="2">
    <location>
        <begin position="597"/>
        <end position="617"/>
    </location>
</feature>
<dbReference type="RefSeq" id="WP_094037746.1">
    <property type="nucleotide sequence ID" value="NZ_CP022543.1"/>
</dbReference>
<feature type="transmembrane region" description="Helical" evidence="2">
    <location>
        <begin position="84"/>
        <end position="109"/>
    </location>
</feature>
<feature type="transmembrane region" description="Helical" evidence="2">
    <location>
        <begin position="396"/>
        <end position="417"/>
    </location>
</feature>
<keyword evidence="1" id="KW-1003">Cell membrane</keyword>
<dbReference type="Proteomes" id="UP000203589">
    <property type="component" value="Plasmid pSMS3-3"/>
</dbReference>
<evidence type="ECO:0000256" key="1">
    <source>
        <dbReference type="RuleBase" id="RU369079"/>
    </source>
</evidence>
<keyword evidence="5" id="KW-1185">Reference proteome</keyword>
<dbReference type="KEGG" id="aht:ANTHELSMS3_04582"/>
<dbReference type="EMBL" id="CP022543">
    <property type="protein sequence ID" value="ASP23683.1"/>
    <property type="molecule type" value="Genomic_DNA"/>
</dbReference>
<comment type="subcellular location">
    <subcellularLocation>
        <location evidence="1">Cell inner membrane</location>
        <topology evidence="1">Multi-pass membrane protein</topology>
    </subcellularLocation>
</comment>
<feature type="transmembrane region" description="Helical" evidence="2">
    <location>
        <begin position="282"/>
        <end position="302"/>
    </location>
</feature>
<evidence type="ECO:0000313" key="5">
    <source>
        <dbReference type="Proteomes" id="UP000203589"/>
    </source>
</evidence>
<keyword evidence="2" id="KW-0812">Transmembrane</keyword>
<reference evidence="4 5" key="1">
    <citation type="submission" date="2017-07" db="EMBL/GenBank/DDBJ databases">
        <title>Genome Sequence of Antarctobacter heliothermus Strain SMS3 Isolated from a culture of the Diatom Skeletonema marinoi.</title>
        <authorList>
            <person name="Topel M."/>
            <person name="Pinder M.I.M."/>
            <person name="Johansson O.N."/>
            <person name="Kourtchenko O."/>
            <person name="Godhe A."/>
            <person name="Clarke A.K."/>
        </authorList>
    </citation>
    <scope>NUCLEOTIDE SEQUENCE [LARGE SCALE GENOMIC DNA]</scope>
    <source>
        <strain evidence="4 5">SMS3</strain>
        <plasmid evidence="5">Plasmid psms3-3</plasmid>
    </source>
</reference>
<dbReference type="InterPro" id="IPR010656">
    <property type="entry name" value="DctM"/>
</dbReference>
<organism evidence="4 5">
    <name type="scientific">Antarctobacter heliothermus</name>
    <dbReference type="NCBI Taxonomy" id="74033"/>
    <lineage>
        <taxon>Bacteria</taxon>
        <taxon>Pseudomonadati</taxon>
        <taxon>Pseudomonadota</taxon>
        <taxon>Alphaproteobacteria</taxon>
        <taxon>Rhodobacterales</taxon>
        <taxon>Roseobacteraceae</taxon>
        <taxon>Antarctobacter</taxon>
    </lineage>
</organism>
<keyword evidence="4" id="KW-0614">Plasmid</keyword>
<evidence type="ECO:0000313" key="4">
    <source>
        <dbReference type="EMBL" id="ASP23683.1"/>
    </source>
</evidence>
<name>A0A222EBW4_9RHOB</name>
<feature type="transmembrane region" description="Helical" evidence="2">
    <location>
        <begin position="30"/>
        <end position="49"/>
    </location>
</feature>
<feature type="transmembrane region" description="Helical" evidence="2">
    <location>
        <begin position="356"/>
        <end position="375"/>
    </location>
</feature>
<comment type="function">
    <text evidence="1">Part of the tripartite ATP-independent periplasmic (TRAP) transport system.</text>
</comment>
<keyword evidence="2" id="KW-1133">Transmembrane helix</keyword>
<feature type="transmembrane region" description="Helical" evidence="2">
    <location>
        <begin position="167"/>
        <end position="188"/>
    </location>
</feature>
<feature type="transmembrane region" description="Helical" evidence="2">
    <location>
        <begin position="477"/>
        <end position="498"/>
    </location>
</feature>
<dbReference type="OrthoDB" id="9759894at2"/>
<dbReference type="Pfam" id="PF06808">
    <property type="entry name" value="DctM"/>
    <property type="match status" value="1"/>
</dbReference>
<dbReference type="InterPro" id="IPR011853">
    <property type="entry name" value="TRAP_DctM-Dct_fused"/>
</dbReference>
<feature type="domain" description="TRAP C4-dicarboxylate transport system permease DctM subunit" evidence="3">
    <location>
        <begin position="103"/>
        <end position="539"/>
    </location>
</feature>
<keyword evidence="2" id="KW-0472">Membrane</keyword>
<feature type="transmembrane region" description="Helical" evidence="2">
    <location>
        <begin position="423"/>
        <end position="445"/>
    </location>
</feature>
<protein>
    <submittedName>
        <fullName evidence="4">C4-dicarboxylate TRAP transporter large permease protein DctM</fullName>
    </submittedName>
</protein>
<proteinExistence type="predicted"/>
<feature type="transmembrane region" description="Helical" evidence="2">
    <location>
        <begin position="544"/>
        <end position="566"/>
    </location>
</feature>
<dbReference type="AlphaFoldDB" id="A0A222EBW4"/>
<dbReference type="PANTHER" id="PTHR43849">
    <property type="entry name" value="BLL3936 PROTEIN"/>
    <property type="match status" value="1"/>
</dbReference>
<sequence>MLKNILQALLVLVAVGWALNVPVKLGYQFFTEQMLAIALGLSVALVFLDEIRPGWSAAWKWVVRLAALCVLALSIYLAKVFPTVSILIAMKPLGLSLVAGSLVALLLLALLRTSGIGIFIVVVAFISYAILGYLLPGPMALRDYGVRRVMLYLGADPNGVLGAPLKVAISIVLPYILFGRLLTLFGGAEFFTDLASALMARFRGGHAKVAITASALFGTISGSAVGNVVSTGVVTIPLMEKGGYRPKEAGAIEAVASTGGQLVPPVLGATAFLMAEFLALPYSTVVAASIIPCVLYYWALFLQVDLLAGKRRLTAETQIDIPAFWPTLRQGWHFLLPFVAIFVGLFRFNLRAEVAALYAIAVLLAVGLIFGHRGKRPGPKEMAKGIIQTGGASKEILIITASAGIVIGVLNLTGVSFSITQNLVQLTGGNIIAMLLVAALINIILGMGMPTVGIYVLLATLIAPPMISLGIEPIAAHMFILYFGLMSMVTPPVALASFAAAHIAKANPWQTSWMSMRFAWVAYVVPFLFVAAPSLLMIGDTVNIVHATVTALIGVGAVSVGFVGFLMSTVPGVLRPIWVIAGVAAMVPGRAFEHAQLVEAAGIVAILVCLAQQLPMVRRLRTSR</sequence>
<evidence type="ECO:0000256" key="2">
    <source>
        <dbReference type="SAM" id="Phobius"/>
    </source>
</evidence>
<accession>A0A222EBW4</accession>
<geneLocation type="plasmid" evidence="5">
    <name>psms3-3</name>
</geneLocation>
<feature type="transmembrane region" description="Helical" evidence="2">
    <location>
        <begin position="518"/>
        <end position="538"/>
    </location>
</feature>
<feature type="transmembrane region" description="Helical" evidence="2">
    <location>
        <begin position="452"/>
        <end position="471"/>
    </location>
</feature>
<feature type="transmembrane region" description="Helical" evidence="2">
    <location>
        <begin position="209"/>
        <end position="229"/>
    </location>
</feature>
<evidence type="ECO:0000259" key="3">
    <source>
        <dbReference type="Pfam" id="PF06808"/>
    </source>
</evidence>
<feature type="transmembrane region" description="Helical" evidence="2">
    <location>
        <begin position="61"/>
        <end position="78"/>
    </location>
</feature>
<feature type="transmembrane region" description="Helical" evidence="2">
    <location>
        <begin position="116"/>
        <end position="135"/>
    </location>
</feature>
<feature type="transmembrane region" description="Helical" evidence="2">
    <location>
        <begin position="332"/>
        <end position="350"/>
    </location>
</feature>
<gene>
    <name evidence="4" type="ORF">ANTHELSMS3_04582</name>
</gene>
<dbReference type="NCBIfam" id="TIGR02123">
    <property type="entry name" value="TRAP_fused"/>
    <property type="match status" value="1"/>
</dbReference>
<dbReference type="PANTHER" id="PTHR43849:SF2">
    <property type="entry name" value="BLL3936 PROTEIN"/>
    <property type="match status" value="1"/>
</dbReference>
<dbReference type="GO" id="GO:0022857">
    <property type="term" value="F:transmembrane transporter activity"/>
    <property type="evidence" value="ECO:0007669"/>
    <property type="project" value="UniProtKB-UniRule"/>
</dbReference>
<keyword evidence="1" id="KW-0997">Cell inner membrane</keyword>